<feature type="transmembrane region" description="Helical" evidence="7">
    <location>
        <begin position="185"/>
        <end position="205"/>
    </location>
</feature>
<feature type="transmembrane region" description="Helical" evidence="7">
    <location>
        <begin position="40"/>
        <end position="60"/>
    </location>
</feature>
<evidence type="ECO:0000313" key="9">
    <source>
        <dbReference type="Proteomes" id="UP000798808"/>
    </source>
</evidence>
<dbReference type="PANTHER" id="PTHR11706">
    <property type="entry name" value="SOLUTE CARRIER PROTEIN FAMILY 11 MEMBER"/>
    <property type="match status" value="1"/>
</dbReference>
<keyword evidence="6 7" id="KW-0472">Membrane</keyword>
<feature type="transmembrane region" description="Helical" evidence="7">
    <location>
        <begin position="299"/>
        <end position="316"/>
    </location>
</feature>
<keyword evidence="4" id="KW-0769">Symport</keyword>
<protein>
    <submittedName>
        <fullName evidence="8">Divalent metal cation transporter</fullName>
    </submittedName>
</protein>
<evidence type="ECO:0000256" key="6">
    <source>
        <dbReference type="ARBA" id="ARBA00023136"/>
    </source>
</evidence>
<keyword evidence="3 7" id="KW-0812">Transmembrane</keyword>
<feature type="transmembrane region" description="Helical" evidence="7">
    <location>
        <begin position="145"/>
        <end position="162"/>
    </location>
</feature>
<dbReference type="PANTHER" id="PTHR11706:SF33">
    <property type="entry name" value="NATURAL RESISTANCE-ASSOCIATED MACROPHAGE PROTEIN 2"/>
    <property type="match status" value="1"/>
</dbReference>
<reference evidence="8 9" key="1">
    <citation type="submission" date="2019-02" db="EMBL/GenBank/DDBJ databases">
        <authorList>
            <person name="Goldberg S.R."/>
            <person name="Haltli B.A."/>
            <person name="Correa H."/>
            <person name="Russell K.G."/>
        </authorList>
    </citation>
    <scope>NUCLEOTIDE SEQUENCE [LARGE SCALE GENOMIC DNA]</scope>
    <source>
        <strain evidence="8 9">JCM 16186</strain>
    </source>
</reference>
<feature type="transmembrane region" description="Helical" evidence="7">
    <location>
        <begin position="81"/>
        <end position="101"/>
    </location>
</feature>
<evidence type="ECO:0000256" key="2">
    <source>
        <dbReference type="ARBA" id="ARBA00022448"/>
    </source>
</evidence>
<name>A0ABW9RLV4_9BACT</name>
<dbReference type="Proteomes" id="UP000798808">
    <property type="component" value="Unassembled WGS sequence"/>
</dbReference>
<feature type="transmembrane region" description="Helical" evidence="7">
    <location>
        <begin position="217"/>
        <end position="240"/>
    </location>
</feature>
<dbReference type="PRINTS" id="PR00447">
    <property type="entry name" value="NATRESASSCMP"/>
</dbReference>
<gene>
    <name evidence="8" type="ORF">E1163_06915</name>
</gene>
<feature type="transmembrane region" description="Helical" evidence="7">
    <location>
        <begin position="357"/>
        <end position="378"/>
    </location>
</feature>
<dbReference type="Pfam" id="PF01566">
    <property type="entry name" value="Nramp"/>
    <property type="match status" value="1"/>
</dbReference>
<keyword evidence="9" id="KW-1185">Reference proteome</keyword>
<feature type="transmembrane region" description="Helical" evidence="7">
    <location>
        <begin position="121"/>
        <end position="138"/>
    </location>
</feature>
<feature type="transmembrane region" description="Helical" evidence="7">
    <location>
        <begin position="260"/>
        <end position="287"/>
    </location>
</feature>
<dbReference type="InterPro" id="IPR001046">
    <property type="entry name" value="NRAMP_fam"/>
</dbReference>
<evidence type="ECO:0000256" key="5">
    <source>
        <dbReference type="ARBA" id="ARBA00022989"/>
    </source>
</evidence>
<proteinExistence type="predicted"/>
<dbReference type="NCBIfam" id="NF037982">
    <property type="entry name" value="Nramp_1"/>
    <property type="match status" value="1"/>
</dbReference>
<accession>A0ABW9RLV4</accession>
<dbReference type="EMBL" id="SMLW01000441">
    <property type="protein sequence ID" value="MTI24671.1"/>
    <property type="molecule type" value="Genomic_DNA"/>
</dbReference>
<comment type="subcellular location">
    <subcellularLocation>
        <location evidence="1">Membrane</location>
        <topology evidence="1">Multi-pass membrane protein</topology>
    </subcellularLocation>
</comment>
<evidence type="ECO:0000256" key="7">
    <source>
        <dbReference type="SAM" id="Phobius"/>
    </source>
</evidence>
<keyword evidence="5 7" id="KW-1133">Transmembrane helix</keyword>
<comment type="caution">
    <text evidence="8">The sequence shown here is derived from an EMBL/GenBank/DDBJ whole genome shotgun (WGS) entry which is preliminary data.</text>
</comment>
<evidence type="ECO:0000256" key="3">
    <source>
        <dbReference type="ARBA" id="ARBA00022692"/>
    </source>
</evidence>
<dbReference type="RefSeq" id="WP_155170712.1">
    <property type="nucleotide sequence ID" value="NZ_BAAAFL010000010.1"/>
</dbReference>
<evidence type="ECO:0000256" key="1">
    <source>
        <dbReference type="ARBA" id="ARBA00004141"/>
    </source>
</evidence>
<evidence type="ECO:0000313" key="8">
    <source>
        <dbReference type="EMBL" id="MTI24671.1"/>
    </source>
</evidence>
<feature type="transmembrane region" description="Helical" evidence="7">
    <location>
        <begin position="398"/>
        <end position="419"/>
    </location>
</feature>
<evidence type="ECO:0000256" key="4">
    <source>
        <dbReference type="ARBA" id="ARBA00022847"/>
    </source>
</evidence>
<feature type="transmembrane region" description="Helical" evidence="7">
    <location>
        <begin position="322"/>
        <end position="345"/>
    </location>
</feature>
<organism evidence="8 9">
    <name type="scientific">Fulvivirga kasyanovii</name>
    <dbReference type="NCBI Taxonomy" id="396812"/>
    <lineage>
        <taxon>Bacteria</taxon>
        <taxon>Pseudomonadati</taxon>
        <taxon>Bacteroidota</taxon>
        <taxon>Cytophagia</taxon>
        <taxon>Cytophagales</taxon>
        <taxon>Fulvivirgaceae</taxon>
        <taxon>Fulvivirga</taxon>
    </lineage>
</organism>
<sequence length="424" mass="45048">MTSARSRLLSILFWSVISAAFIGPGTLTTAASAGASYNYQLIWTLVFATLACIVLQEMAARITIASGKEIGQTLKQLGGRSLWLIYFITFGVILGCAAYEAGNILGAIEGINLVFEINKQLLTLLIGIVCGLLLWWGTVKTIANILGIVVAVMGIAFIYVAMKVEMDSMEVATGLVPYIPDGSEWLVLGLIGTTIVPYNLFLGSGLSKGQSITDMRFGLTISVILGGLVSIAILIAGAQIDNGLSFHNLAVVMGEKLGSWAKIMLAFGLFAAGFTSSITAPLAAGVLAKSVAAERGHRVYKWVWIGVLITGLGFGLAEVKPIPIIIAAQAMNGMILPVVALLLIIQSNNAQLMKNHINGMGLNVLALTILDFVLIIGINNVFKATYSAMGAELSNDLSRLVIMQLIALPVMLFTIMKVVKLRKS</sequence>
<keyword evidence="2" id="KW-0813">Transport</keyword>